<dbReference type="InterPro" id="IPR023366">
    <property type="entry name" value="ATP_synth_asu-like_sf"/>
</dbReference>
<sequence>MQFDYRGTQVRQSQPVRKLVHLTKTLTVDSNDRDPTLFVKVNGGASSSDAGDYVVYLPRVYEKVTKITLKSAVIQAPTTGFQPTDMYVLMGLEGLNRKDETAPGADRSGYVDSWFAKIPNDKTATTGATISQAQSSGTAITYTTSLNHSFYTGQTVNITGLTGNAITANLGPVTIASVPSATTFTVTSTVSFNGNSAVTGQSGSAIVAATLFFNDQSYDTQSVSYQPPIGRLNRLHITLRRHLPFSSIGTTTPLTAPITFGSAQNSFTFEIEYLDNVFDDFASVQTFLDVPEGGVSR</sequence>
<dbReference type="AlphaFoldDB" id="A0A6C0M2I1"/>
<proteinExistence type="predicted"/>
<reference evidence="1" key="1">
    <citation type="journal article" date="2020" name="Nature">
        <title>Giant virus diversity and host interactions through global metagenomics.</title>
        <authorList>
            <person name="Schulz F."/>
            <person name="Roux S."/>
            <person name="Paez-Espino D."/>
            <person name="Jungbluth S."/>
            <person name="Walsh D.A."/>
            <person name="Denef V.J."/>
            <person name="McMahon K.D."/>
            <person name="Konstantinidis K.T."/>
            <person name="Eloe-Fadrosh E.A."/>
            <person name="Kyrpides N.C."/>
            <person name="Woyke T."/>
        </authorList>
    </citation>
    <scope>NUCLEOTIDE SEQUENCE</scope>
    <source>
        <strain evidence="1">GVMAG-S-1035231-58</strain>
    </source>
</reference>
<evidence type="ECO:0000313" key="1">
    <source>
        <dbReference type="EMBL" id="QHU36518.1"/>
    </source>
</evidence>
<name>A0A6C0M2I1_9ZZZZ</name>
<protein>
    <submittedName>
        <fullName evidence="1">Uncharacterized protein</fullName>
    </submittedName>
</protein>
<dbReference type="EMBL" id="MN740639">
    <property type="protein sequence ID" value="QHU36518.1"/>
    <property type="molecule type" value="Genomic_DNA"/>
</dbReference>
<dbReference type="Gene3D" id="2.40.30.20">
    <property type="match status" value="1"/>
</dbReference>
<accession>A0A6C0M2I1</accession>
<organism evidence="1">
    <name type="scientific">viral metagenome</name>
    <dbReference type="NCBI Taxonomy" id="1070528"/>
    <lineage>
        <taxon>unclassified sequences</taxon>
        <taxon>metagenomes</taxon>
        <taxon>organismal metagenomes</taxon>
    </lineage>
</organism>